<dbReference type="SUPFAM" id="SSF50129">
    <property type="entry name" value="GroES-like"/>
    <property type="match status" value="1"/>
</dbReference>
<keyword evidence="3" id="KW-0560">Oxidoreductase</keyword>
<feature type="domain" description="Enoyl reductase (ER)" evidence="5">
    <location>
        <begin position="11"/>
        <end position="302"/>
    </location>
</feature>
<dbReference type="PROSITE" id="PS00059">
    <property type="entry name" value="ADH_ZINC"/>
    <property type="match status" value="1"/>
</dbReference>
<comment type="caution">
    <text evidence="6">The sequence shown here is derived from an EMBL/GenBank/DDBJ whole genome shotgun (WGS) entry which is preliminary data.</text>
</comment>
<dbReference type="EMBL" id="JBHSEP010000002">
    <property type="protein sequence ID" value="MFC4597685.1"/>
    <property type="molecule type" value="Genomic_DNA"/>
</dbReference>
<evidence type="ECO:0000256" key="2">
    <source>
        <dbReference type="ARBA" id="ARBA00022833"/>
    </source>
</evidence>
<dbReference type="PANTHER" id="PTHR43401">
    <property type="entry name" value="L-THREONINE 3-DEHYDROGENASE"/>
    <property type="match status" value="1"/>
</dbReference>
<evidence type="ECO:0000256" key="4">
    <source>
        <dbReference type="RuleBase" id="RU361277"/>
    </source>
</evidence>
<dbReference type="RefSeq" id="WP_378093126.1">
    <property type="nucleotide sequence ID" value="NZ_JBHSEP010000002.1"/>
</dbReference>
<comment type="similarity">
    <text evidence="4">Belongs to the zinc-containing alcohol dehydrogenase family.</text>
</comment>
<dbReference type="SMART" id="SM00829">
    <property type="entry name" value="PKS_ER"/>
    <property type="match status" value="1"/>
</dbReference>
<evidence type="ECO:0000256" key="1">
    <source>
        <dbReference type="ARBA" id="ARBA00022723"/>
    </source>
</evidence>
<dbReference type="Pfam" id="PF08240">
    <property type="entry name" value="ADH_N"/>
    <property type="match status" value="1"/>
</dbReference>
<dbReference type="InterPro" id="IPR002328">
    <property type="entry name" value="ADH_Zn_CS"/>
</dbReference>
<evidence type="ECO:0000259" key="5">
    <source>
        <dbReference type="SMART" id="SM00829"/>
    </source>
</evidence>
<dbReference type="Pfam" id="PF00107">
    <property type="entry name" value="ADH_zinc_N"/>
    <property type="match status" value="1"/>
</dbReference>
<dbReference type="InterPro" id="IPR020843">
    <property type="entry name" value="ER"/>
</dbReference>
<evidence type="ECO:0000313" key="7">
    <source>
        <dbReference type="Proteomes" id="UP001596028"/>
    </source>
</evidence>
<proteinExistence type="inferred from homology"/>
<keyword evidence="7" id="KW-1185">Reference proteome</keyword>
<accession>A0ABV9F9F3</accession>
<organism evidence="6 7">
    <name type="scientific">Cohnella hongkongensis</name>
    <dbReference type="NCBI Taxonomy" id="178337"/>
    <lineage>
        <taxon>Bacteria</taxon>
        <taxon>Bacillati</taxon>
        <taxon>Bacillota</taxon>
        <taxon>Bacilli</taxon>
        <taxon>Bacillales</taxon>
        <taxon>Paenibacillaceae</taxon>
        <taxon>Cohnella</taxon>
    </lineage>
</organism>
<dbReference type="InterPro" id="IPR013154">
    <property type="entry name" value="ADH-like_N"/>
</dbReference>
<evidence type="ECO:0000313" key="6">
    <source>
        <dbReference type="EMBL" id="MFC4597685.1"/>
    </source>
</evidence>
<gene>
    <name evidence="6" type="ORF">ACFO3S_05495</name>
</gene>
<comment type="cofactor">
    <cofactor evidence="4">
        <name>Zn(2+)</name>
        <dbReference type="ChEBI" id="CHEBI:29105"/>
    </cofactor>
</comment>
<dbReference type="Proteomes" id="UP001596028">
    <property type="component" value="Unassembled WGS sequence"/>
</dbReference>
<evidence type="ECO:0000256" key="3">
    <source>
        <dbReference type="ARBA" id="ARBA00023002"/>
    </source>
</evidence>
<name>A0ABV9F9F3_9BACL</name>
<dbReference type="SUPFAM" id="SSF51735">
    <property type="entry name" value="NAD(P)-binding Rossmann-fold domains"/>
    <property type="match status" value="1"/>
</dbReference>
<dbReference type="InterPro" id="IPR011032">
    <property type="entry name" value="GroES-like_sf"/>
</dbReference>
<keyword evidence="2 4" id="KW-0862">Zinc</keyword>
<dbReference type="InterPro" id="IPR036291">
    <property type="entry name" value="NAD(P)-bd_dom_sf"/>
</dbReference>
<dbReference type="InterPro" id="IPR013149">
    <property type="entry name" value="ADH-like_C"/>
</dbReference>
<sequence length="338" mass="36056">MSLMNALVYEGPRELNIRSVPIPVPEKNEVLIRVSRAGICGSELSGYLGHNSLRHPPLVMGHEFAGTVTAAGQDVATLRAGDRVTVNPLIACGRCRWCLSGAPQLCSDRQIIGAHRPGAFAEYVAVPAANALVLPHEISMDQGALTEPLACALHIAKLAQLHPDQRLLILGAGPIGILTLLIAQAYGLTDVVIVDLNRERLKAAARYGGIAADSGEFLRTIAPKDGFDRTIDAVGADATRQQAVEWTIRGGRVVFSGLHEAASPLPVNLAIRNEIAMLGAFCYDSADFAAALEWLRTGRVHLADGLHLSGLENGKACFEQLLSGPNPYTKILLKTTDE</sequence>
<reference evidence="7" key="1">
    <citation type="journal article" date="2019" name="Int. J. Syst. Evol. Microbiol.">
        <title>The Global Catalogue of Microorganisms (GCM) 10K type strain sequencing project: providing services to taxonomists for standard genome sequencing and annotation.</title>
        <authorList>
            <consortium name="The Broad Institute Genomics Platform"/>
            <consortium name="The Broad Institute Genome Sequencing Center for Infectious Disease"/>
            <person name="Wu L."/>
            <person name="Ma J."/>
        </authorList>
    </citation>
    <scope>NUCLEOTIDE SEQUENCE [LARGE SCALE GENOMIC DNA]</scope>
    <source>
        <strain evidence="7">CCUG 49571</strain>
    </source>
</reference>
<protein>
    <submittedName>
        <fullName evidence="6">Zinc-binding dehydrogenase</fullName>
    </submittedName>
</protein>
<dbReference type="InterPro" id="IPR050129">
    <property type="entry name" value="Zn_alcohol_dh"/>
</dbReference>
<dbReference type="PANTHER" id="PTHR43401:SF2">
    <property type="entry name" value="L-THREONINE 3-DEHYDROGENASE"/>
    <property type="match status" value="1"/>
</dbReference>
<dbReference type="Gene3D" id="3.90.180.10">
    <property type="entry name" value="Medium-chain alcohol dehydrogenases, catalytic domain"/>
    <property type="match status" value="1"/>
</dbReference>
<keyword evidence="1 4" id="KW-0479">Metal-binding</keyword>
<dbReference type="Gene3D" id="3.40.50.720">
    <property type="entry name" value="NAD(P)-binding Rossmann-like Domain"/>
    <property type="match status" value="1"/>
</dbReference>